<dbReference type="Proteomes" id="UP001319846">
    <property type="component" value="Unassembled WGS sequence"/>
</dbReference>
<organism evidence="1 2">
    <name type="scientific">Vreelandella aquamarina</name>
    <dbReference type="NCBI Taxonomy" id="77097"/>
    <lineage>
        <taxon>Bacteria</taxon>
        <taxon>Pseudomonadati</taxon>
        <taxon>Pseudomonadota</taxon>
        <taxon>Gammaproteobacteria</taxon>
        <taxon>Oceanospirillales</taxon>
        <taxon>Halomonadaceae</taxon>
        <taxon>Vreelandella</taxon>
    </lineage>
</organism>
<evidence type="ECO:0000313" key="1">
    <source>
        <dbReference type="EMBL" id="MBZ5487240.1"/>
    </source>
</evidence>
<keyword evidence="1" id="KW-0808">Transferase</keyword>
<dbReference type="EMBL" id="JABYQT010000003">
    <property type="protein sequence ID" value="MBZ5487240.1"/>
    <property type="molecule type" value="Genomic_DNA"/>
</dbReference>
<sequence length="444" mass="48658">MDKHFPFVDWFRNASPYINAHRGRTFVILIEGEAMASGRGEQLVQDLALLHTLGVRLVVVFGTRPQVHEALSLAGVEPTRVNGKWVADRAVMAHVEQVAAHQRLWLEARLSLGLPSTPLHGVELSVISGNLVTAKPLGVREGVDFDHSGEVRRVRADAIQGLLDKGSLVLLPPLGFSSTGEVFDLDAAEVAQHAAVALKADKLILLGESEGLEDDEGELLRQLSPAEADPRLASAQPGSELARHLNAACNAALEGVARTHLLSWRNPDALLGELFTRDGVGTMITQHRYEQLRSAKLNDIAGLLELLEPLEQRGMLVARSRERLEHEIDDYMVIERDGMVIGCAALHLFPDSRVAELACVAVHGNYRGGERGERLIEALERRARKRGLSAIFVLTTHTAHWFVEHGFKPATLDDLPPLKREAYNHARKSKVLMKTLAGEGGARP</sequence>
<name>A0ACC5VTE5_9GAMM</name>
<comment type="caution">
    <text evidence="1">The sequence shown here is derived from an EMBL/GenBank/DDBJ whole genome shotgun (WGS) entry which is preliminary data.</text>
</comment>
<accession>A0ACC5VTE5</accession>
<reference evidence="1" key="1">
    <citation type="submission" date="2020-06" db="EMBL/GenBank/DDBJ databases">
        <title>Whole Genome Sequence of Halomonas aquamarina MB598.</title>
        <authorList>
            <person name="Pervaiz M."/>
            <person name="Fariq A."/>
            <person name="Yasmin A."/>
            <person name="Welch M."/>
        </authorList>
    </citation>
    <scope>NUCLEOTIDE SEQUENCE</scope>
    <source>
        <strain evidence="1">MB598</strain>
    </source>
</reference>
<keyword evidence="1" id="KW-0012">Acyltransferase</keyword>
<proteinExistence type="predicted"/>
<protein>
    <submittedName>
        <fullName evidence="1">Amino-acid N-acetyltransferase</fullName>
        <ecNumber evidence="1">2.3.1.1</ecNumber>
    </submittedName>
</protein>
<gene>
    <name evidence="1" type="primary">argA</name>
    <name evidence="1" type="ORF">HW452_06845</name>
</gene>
<dbReference type="EC" id="2.3.1.1" evidence="1"/>
<keyword evidence="2" id="KW-1185">Reference proteome</keyword>
<evidence type="ECO:0000313" key="2">
    <source>
        <dbReference type="Proteomes" id="UP001319846"/>
    </source>
</evidence>